<gene>
    <name evidence="10" type="ORF">SAMN02745716_0775</name>
</gene>
<dbReference type="InterPro" id="IPR003439">
    <property type="entry name" value="ABC_transporter-like_ATP-bd"/>
</dbReference>
<proteinExistence type="predicted"/>
<dbReference type="RefSeq" id="WP_093116372.1">
    <property type="nucleotide sequence ID" value="NZ_FNWJ01000001.1"/>
</dbReference>
<comment type="subcellular location">
    <subcellularLocation>
        <location evidence="1">Cell membrane</location>
        <topology evidence="1">Peripheral membrane protein</topology>
    </subcellularLocation>
</comment>
<dbReference type="PANTHER" id="PTHR42711:SF17">
    <property type="entry name" value="ABC TRANSPORTER ATP-BINDING PROTEIN"/>
    <property type="match status" value="1"/>
</dbReference>
<keyword evidence="8" id="KW-0046">Antibiotic resistance</keyword>
<keyword evidence="2" id="KW-0813">Transport</keyword>
<dbReference type="EMBL" id="FNWJ01000001">
    <property type="protein sequence ID" value="SEH11465.1"/>
    <property type="molecule type" value="Genomic_DNA"/>
</dbReference>
<protein>
    <submittedName>
        <fullName evidence="10">ABC-2 type transport system ATP-binding protein</fullName>
    </submittedName>
</protein>
<dbReference type="Pfam" id="PF00005">
    <property type="entry name" value="ABC_tran"/>
    <property type="match status" value="1"/>
</dbReference>
<dbReference type="SMART" id="SM00382">
    <property type="entry name" value="AAA"/>
    <property type="match status" value="1"/>
</dbReference>
<keyword evidence="7" id="KW-0472">Membrane</keyword>
<name>A0A1H6FNY0_THEAL</name>
<dbReference type="AlphaFoldDB" id="A0A1H6FNY0"/>
<evidence type="ECO:0000313" key="11">
    <source>
        <dbReference type="Proteomes" id="UP000222056"/>
    </source>
</evidence>
<dbReference type="FunFam" id="3.40.50.300:FF:000589">
    <property type="entry name" value="ABC transporter, ATP-binding subunit"/>
    <property type="match status" value="1"/>
</dbReference>
<dbReference type="InterPro" id="IPR003593">
    <property type="entry name" value="AAA+_ATPase"/>
</dbReference>
<dbReference type="OrthoDB" id="9804819at2"/>
<dbReference type="STRING" id="29539.SAMN02745716_0775"/>
<dbReference type="InterPro" id="IPR050763">
    <property type="entry name" value="ABC_transporter_ATP-binding"/>
</dbReference>
<feature type="domain" description="ABC transporter" evidence="9">
    <location>
        <begin position="25"/>
        <end position="250"/>
    </location>
</feature>
<evidence type="ECO:0000256" key="4">
    <source>
        <dbReference type="ARBA" id="ARBA00022741"/>
    </source>
</evidence>
<dbReference type="PANTHER" id="PTHR42711">
    <property type="entry name" value="ABC TRANSPORTER ATP-BINDING PROTEIN"/>
    <property type="match status" value="1"/>
</dbReference>
<evidence type="ECO:0000256" key="1">
    <source>
        <dbReference type="ARBA" id="ARBA00004202"/>
    </source>
</evidence>
<keyword evidence="6" id="KW-1278">Translocase</keyword>
<dbReference type="Gene3D" id="3.40.50.300">
    <property type="entry name" value="P-loop containing nucleotide triphosphate hydrolases"/>
    <property type="match status" value="1"/>
</dbReference>
<evidence type="ECO:0000256" key="8">
    <source>
        <dbReference type="ARBA" id="ARBA00023251"/>
    </source>
</evidence>
<evidence type="ECO:0000256" key="6">
    <source>
        <dbReference type="ARBA" id="ARBA00022967"/>
    </source>
</evidence>
<dbReference type="SUPFAM" id="SSF52540">
    <property type="entry name" value="P-loop containing nucleoside triphosphate hydrolases"/>
    <property type="match status" value="1"/>
</dbReference>
<evidence type="ECO:0000259" key="9">
    <source>
        <dbReference type="PROSITE" id="PS50893"/>
    </source>
</evidence>
<accession>A0A1H6FNY0</accession>
<evidence type="ECO:0000256" key="5">
    <source>
        <dbReference type="ARBA" id="ARBA00022840"/>
    </source>
</evidence>
<dbReference type="GO" id="GO:0005524">
    <property type="term" value="F:ATP binding"/>
    <property type="evidence" value="ECO:0007669"/>
    <property type="project" value="UniProtKB-KW"/>
</dbReference>
<evidence type="ECO:0000256" key="3">
    <source>
        <dbReference type="ARBA" id="ARBA00022475"/>
    </source>
</evidence>
<keyword evidence="4" id="KW-0547">Nucleotide-binding</keyword>
<dbReference type="PROSITE" id="PS50893">
    <property type="entry name" value="ABC_TRANSPORTER_2"/>
    <property type="match status" value="1"/>
</dbReference>
<dbReference type="GO" id="GO:0046677">
    <property type="term" value="P:response to antibiotic"/>
    <property type="evidence" value="ECO:0007669"/>
    <property type="project" value="UniProtKB-KW"/>
</dbReference>
<sequence length="330" mass="35312">MDTTGSPTVSVGGTQTSPSTAGLAVLVRGLERSYGDVKAVRGVDLAVVRGEVFAFLGPNGAGKTTTVEILAGYRHRDAGKVSVLGVDPARADRAWRARIGIVCQETALDEYLTVGETLSMFARYYPSPRPLGELLAMCGLSDLAKRRVGVLSGGQRRRLDVAVTLVGRPELLFLDEPTTGFDVAARRAAWDLIRQLRDAGTTIFLTTHNLEEAEALADRVAVIVGGRIVGEGKPSELATLMGRYRISFTIDRPGETPPVGHPDADGRWSLAAEDPREPLKCLVDWALAAGVELADLEVRRPTLEEIYLTLTGAATAGDQRSPARAEEHAS</sequence>
<dbReference type="Proteomes" id="UP000222056">
    <property type="component" value="Unassembled WGS sequence"/>
</dbReference>
<dbReference type="GO" id="GO:0005886">
    <property type="term" value="C:plasma membrane"/>
    <property type="evidence" value="ECO:0007669"/>
    <property type="project" value="UniProtKB-SubCell"/>
</dbReference>
<keyword evidence="11" id="KW-1185">Reference proteome</keyword>
<dbReference type="GO" id="GO:0016887">
    <property type="term" value="F:ATP hydrolysis activity"/>
    <property type="evidence" value="ECO:0007669"/>
    <property type="project" value="InterPro"/>
</dbReference>
<dbReference type="PROSITE" id="PS00211">
    <property type="entry name" value="ABC_TRANSPORTER_1"/>
    <property type="match status" value="1"/>
</dbReference>
<reference evidence="11" key="1">
    <citation type="submission" date="2016-10" db="EMBL/GenBank/DDBJ databases">
        <authorList>
            <person name="Varghese N."/>
            <person name="Submissions S."/>
        </authorList>
    </citation>
    <scope>NUCLEOTIDE SEQUENCE [LARGE SCALE GENOMIC DNA]</scope>
    <source>
        <strain evidence="11">ATCC 35263</strain>
    </source>
</reference>
<evidence type="ECO:0000256" key="7">
    <source>
        <dbReference type="ARBA" id="ARBA00023136"/>
    </source>
</evidence>
<dbReference type="InterPro" id="IPR027417">
    <property type="entry name" value="P-loop_NTPase"/>
</dbReference>
<keyword evidence="3" id="KW-1003">Cell membrane</keyword>
<evidence type="ECO:0000313" key="10">
    <source>
        <dbReference type="EMBL" id="SEH11465.1"/>
    </source>
</evidence>
<evidence type="ECO:0000256" key="2">
    <source>
        <dbReference type="ARBA" id="ARBA00022448"/>
    </source>
</evidence>
<keyword evidence="5 10" id="KW-0067">ATP-binding</keyword>
<dbReference type="InterPro" id="IPR017871">
    <property type="entry name" value="ABC_transporter-like_CS"/>
</dbReference>
<organism evidence="10 11">
    <name type="scientific">Thermoleophilum album</name>
    <dbReference type="NCBI Taxonomy" id="29539"/>
    <lineage>
        <taxon>Bacteria</taxon>
        <taxon>Bacillati</taxon>
        <taxon>Actinomycetota</taxon>
        <taxon>Thermoleophilia</taxon>
        <taxon>Thermoleophilales</taxon>
        <taxon>Thermoleophilaceae</taxon>
        <taxon>Thermoleophilum</taxon>
    </lineage>
</organism>